<evidence type="ECO:0000256" key="3">
    <source>
        <dbReference type="SAM" id="MobiDB-lite"/>
    </source>
</evidence>
<dbReference type="CDD" id="cd00033">
    <property type="entry name" value="CCP"/>
    <property type="match status" value="1"/>
</dbReference>
<dbReference type="GO" id="GO:0006974">
    <property type="term" value="P:DNA damage response"/>
    <property type="evidence" value="ECO:0000318"/>
    <property type="project" value="GO_Central"/>
</dbReference>
<feature type="compositionally biased region" description="Polar residues" evidence="3">
    <location>
        <begin position="279"/>
        <end position="290"/>
    </location>
</feature>
<proteinExistence type="predicted"/>
<feature type="transmembrane region" description="Helical" evidence="4">
    <location>
        <begin position="119"/>
        <end position="142"/>
    </location>
</feature>
<organism evidence="6 7">
    <name type="scientific">Monodelphis domestica</name>
    <name type="common">Gray short-tailed opossum</name>
    <dbReference type="NCBI Taxonomy" id="13616"/>
    <lineage>
        <taxon>Eukaryota</taxon>
        <taxon>Metazoa</taxon>
        <taxon>Chordata</taxon>
        <taxon>Craniata</taxon>
        <taxon>Vertebrata</taxon>
        <taxon>Euteleostomi</taxon>
        <taxon>Mammalia</taxon>
        <taxon>Metatheria</taxon>
        <taxon>Didelphimorphia</taxon>
        <taxon>Didelphidae</taxon>
        <taxon>Monodelphis</taxon>
    </lineage>
</organism>
<evidence type="ECO:0000256" key="4">
    <source>
        <dbReference type="SAM" id="Phobius"/>
    </source>
</evidence>
<dbReference type="InterPro" id="IPR042866">
    <property type="entry name" value="SUSD6"/>
</dbReference>
<sequence>MCYGRITPKSSSASPFASLRHGLFLPFMIISTFLGNGLASVCPRPPEPENGGFICHPTPCKDPLASGSVIEYLCDEGYMLKGDYKYLTCKDGEWNPAMEVSCHHSQEKDLHTTIGVPTLSIVASTASSVALILLLVVLFVLLQPKLKSFHHSRRDQGVSGDQISIMVDGVQVALPSYEEAVYGSSGNSVLPSNSRVQIVLSEGSGPSSAREVQQHDQGGRVCSSSGGEEDAPGHSGLGNARSTHRSETVMVHQATTSSWVAGMGNGHPVHKDAPDSENSDIQSLLSLTSEEYTDDIPLLKEA</sequence>
<dbReference type="Pfam" id="PF00084">
    <property type="entry name" value="Sushi"/>
    <property type="match status" value="1"/>
</dbReference>
<dbReference type="CTD" id="9766"/>
<dbReference type="GeneTree" id="ENSGT00940000157120"/>
<evidence type="ECO:0000256" key="1">
    <source>
        <dbReference type="ARBA" id="ARBA00023157"/>
    </source>
</evidence>
<dbReference type="PROSITE" id="PS50923">
    <property type="entry name" value="SUSHI"/>
    <property type="match status" value="1"/>
</dbReference>
<keyword evidence="4" id="KW-1133">Transmembrane helix</keyword>
<dbReference type="HOGENOM" id="CLU_044351_0_1_1"/>
<evidence type="ECO:0000259" key="5">
    <source>
        <dbReference type="PROSITE" id="PS50923"/>
    </source>
</evidence>
<dbReference type="InterPro" id="IPR035976">
    <property type="entry name" value="Sushi/SCR/CCP_sf"/>
</dbReference>
<feature type="domain" description="Sushi" evidence="5">
    <location>
        <begin position="40"/>
        <end position="104"/>
    </location>
</feature>
<protein>
    <submittedName>
        <fullName evidence="6">Sushi domain containing 6</fullName>
    </submittedName>
</protein>
<evidence type="ECO:0000256" key="2">
    <source>
        <dbReference type="PROSITE-ProRule" id="PRU00302"/>
    </source>
</evidence>
<evidence type="ECO:0000313" key="7">
    <source>
        <dbReference type="Proteomes" id="UP000002280"/>
    </source>
</evidence>
<keyword evidence="4" id="KW-0472">Membrane</keyword>
<accession>F6T5F1</accession>
<evidence type="ECO:0000313" key="6">
    <source>
        <dbReference type="Ensembl" id="ENSMODP00000014201.2"/>
    </source>
</evidence>
<dbReference type="SUPFAM" id="SSF57535">
    <property type="entry name" value="Complement control module/SCR domain"/>
    <property type="match status" value="1"/>
</dbReference>
<dbReference type="InterPro" id="IPR000436">
    <property type="entry name" value="Sushi_SCR_CCP_dom"/>
</dbReference>
<dbReference type="PANTHER" id="PTHR46839">
    <property type="entry name" value="SUSHI DOMAIN-CONTAINING PROTEIN 6"/>
    <property type="match status" value="1"/>
</dbReference>
<reference evidence="6" key="3">
    <citation type="submission" date="2025-09" db="UniProtKB">
        <authorList>
            <consortium name="Ensembl"/>
        </authorList>
    </citation>
    <scope>IDENTIFICATION</scope>
</reference>
<name>F6T5F1_MONDO</name>
<dbReference type="Gene3D" id="2.10.70.10">
    <property type="entry name" value="Complement Module, domain 1"/>
    <property type="match status" value="1"/>
</dbReference>
<feature type="region of interest" description="Disordered" evidence="3">
    <location>
        <begin position="203"/>
        <end position="302"/>
    </location>
</feature>
<dbReference type="KEGG" id="mdo:100023748"/>
<dbReference type="OrthoDB" id="9050236at2759"/>
<comment type="caution">
    <text evidence="2">Lacks conserved residue(s) required for the propagation of feature annotation.</text>
</comment>
<keyword evidence="4" id="KW-0812">Transmembrane</keyword>
<dbReference type="Proteomes" id="UP000002280">
    <property type="component" value="Chromosome 1"/>
</dbReference>
<feature type="transmembrane region" description="Helical" evidence="4">
    <location>
        <begin position="21"/>
        <end position="39"/>
    </location>
</feature>
<dbReference type="RefSeq" id="XP_007473176.1">
    <property type="nucleotide sequence ID" value="XM_007473114.3"/>
</dbReference>
<dbReference type="Bgee" id="ENSMODG00000011354">
    <property type="expression patterns" value="Expressed in endometrium and 16 other cell types or tissues"/>
</dbReference>
<dbReference type="GeneID" id="100023748"/>
<dbReference type="RefSeq" id="XP_001370192.1">
    <property type="nucleotide sequence ID" value="XM_001370155.4"/>
</dbReference>
<dbReference type="eggNOG" id="ENOG502QYTF">
    <property type="taxonomic scope" value="Eukaryota"/>
</dbReference>
<keyword evidence="7" id="KW-1185">Reference proteome</keyword>
<dbReference type="AlphaFoldDB" id="F6T5F1"/>
<dbReference type="OMA" id="GHASGCQ"/>
<keyword evidence="1" id="KW-1015">Disulfide bond</keyword>
<dbReference type="RefSeq" id="XP_056666935.1">
    <property type="nucleotide sequence ID" value="XM_056810957.1"/>
</dbReference>
<reference evidence="6" key="2">
    <citation type="submission" date="2025-08" db="UniProtKB">
        <authorList>
            <consortium name="Ensembl"/>
        </authorList>
    </citation>
    <scope>IDENTIFICATION</scope>
</reference>
<dbReference type="InParanoid" id="F6T5F1"/>
<dbReference type="Ensembl" id="ENSMODT00000014463.4">
    <property type="protein sequence ID" value="ENSMODP00000014201.2"/>
    <property type="gene ID" value="ENSMODG00000011354.4"/>
</dbReference>
<gene>
    <name evidence="6" type="primary">SUSD6</name>
</gene>
<reference evidence="6 7" key="1">
    <citation type="journal article" date="2007" name="Nature">
        <title>Genome of the marsupial Monodelphis domestica reveals innovation in non-coding sequences.</title>
        <authorList>
            <person name="Mikkelsen T.S."/>
            <person name="Wakefield M.J."/>
            <person name="Aken B."/>
            <person name="Amemiya C.T."/>
            <person name="Chang J.L."/>
            <person name="Duke S."/>
            <person name="Garber M."/>
            <person name="Gentles A.J."/>
            <person name="Goodstadt L."/>
            <person name="Heger A."/>
            <person name="Jurka J."/>
            <person name="Kamal M."/>
            <person name="Mauceli E."/>
            <person name="Searle S.M."/>
            <person name="Sharpe T."/>
            <person name="Baker M.L."/>
            <person name="Batzer M.A."/>
            <person name="Benos P.V."/>
            <person name="Belov K."/>
            <person name="Clamp M."/>
            <person name="Cook A."/>
            <person name="Cuff J."/>
            <person name="Das R."/>
            <person name="Davidow L."/>
            <person name="Deakin J.E."/>
            <person name="Fazzari M.J."/>
            <person name="Glass J.L."/>
            <person name="Grabherr M."/>
            <person name="Greally J.M."/>
            <person name="Gu W."/>
            <person name="Hore T.A."/>
            <person name="Huttley G.A."/>
            <person name="Kleber M."/>
            <person name="Jirtle R.L."/>
            <person name="Koina E."/>
            <person name="Lee J.T."/>
            <person name="Mahony S."/>
            <person name="Marra M.A."/>
            <person name="Miller R.D."/>
            <person name="Nicholls R.D."/>
            <person name="Oda M."/>
            <person name="Papenfuss A.T."/>
            <person name="Parra Z.E."/>
            <person name="Pollock D.D."/>
            <person name="Ray D.A."/>
            <person name="Schein J.E."/>
            <person name="Speed T.P."/>
            <person name="Thompson K."/>
            <person name="VandeBerg J.L."/>
            <person name="Wade C.M."/>
            <person name="Walker J.A."/>
            <person name="Waters P.D."/>
            <person name="Webber C."/>
            <person name="Weidman J.R."/>
            <person name="Xie X."/>
            <person name="Zody M.C."/>
            <person name="Baldwin J."/>
            <person name="Abdouelleil A."/>
            <person name="Abdulkadir J."/>
            <person name="Abebe A."/>
            <person name="Abera B."/>
            <person name="Abreu J."/>
            <person name="Acer S.C."/>
            <person name="Aftuck L."/>
            <person name="Alexander A."/>
            <person name="An P."/>
            <person name="Anderson E."/>
            <person name="Anderson S."/>
            <person name="Arachi H."/>
            <person name="Azer M."/>
            <person name="Bachantsang P."/>
            <person name="Barry A."/>
            <person name="Bayul T."/>
            <person name="Berlin A."/>
            <person name="Bessette D."/>
            <person name="Bloom T."/>
            <person name="Bloom T."/>
            <person name="Boguslavskiy L."/>
            <person name="Bonnet C."/>
            <person name="Boukhgalter B."/>
            <person name="Bourzgui I."/>
            <person name="Brown A."/>
            <person name="Cahill P."/>
            <person name="Channer S."/>
            <person name="Cheshatsang Y."/>
            <person name="Chuda L."/>
            <person name="Citroen M."/>
            <person name="Collymore A."/>
            <person name="Cooke P."/>
            <person name="Costello M."/>
            <person name="D'Aco K."/>
            <person name="Daza R."/>
            <person name="De Haan G."/>
            <person name="DeGray S."/>
            <person name="DeMaso C."/>
            <person name="Dhargay N."/>
            <person name="Dooley K."/>
            <person name="Dooley E."/>
            <person name="Doricent M."/>
            <person name="Dorje P."/>
            <person name="Dorjee K."/>
            <person name="Dupes A."/>
            <person name="Elong R."/>
            <person name="Falk J."/>
            <person name="Farina A."/>
            <person name="Faro S."/>
            <person name="Ferguson D."/>
            <person name="Fisher S."/>
            <person name="Foley C.D."/>
            <person name="Franke A."/>
            <person name="Friedrich D."/>
            <person name="Gadbois L."/>
            <person name="Gearin G."/>
            <person name="Gearin C.R."/>
            <person name="Giannoukos G."/>
            <person name="Goode T."/>
            <person name="Graham J."/>
            <person name="Grandbois E."/>
            <person name="Grewal S."/>
            <person name="Gyaltsen K."/>
            <person name="Hafez N."/>
            <person name="Hagos B."/>
            <person name="Hall J."/>
            <person name="Henson C."/>
            <person name="Hollinger A."/>
            <person name="Honan T."/>
            <person name="Huard M.D."/>
            <person name="Hughes L."/>
            <person name="Hurhula B."/>
            <person name="Husby M.E."/>
            <person name="Kamat A."/>
            <person name="Kanga B."/>
            <person name="Kashin S."/>
            <person name="Khazanovich D."/>
            <person name="Kisner P."/>
            <person name="Lance K."/>
            <person name="Lara M."/>
            <person name="Lee W."/>
            <person name="Lennon N."/>
            <person name="Letendre F."/>
            <person name="LeVine R."/>
            <person name="Lipovsky A."/>
            <person name="Liu X."/>
            <person name="Liu J."/>
            <person name="Liu S."/>
            <person name="Lokyitsang T."/>
            <person name="Lokyitsang Y."/>
            <person name="Lubonja R."/>
            <person name="Lui A."/>
            <person name="MacDonald P."/>
            <person name="Magnisalis V."/>
            <person name="Maru K."/>
            <person name="Matthews C."/>
            <person name="McCusker W."/>
            <person name="McDonough S."/>
            <person name="Mehta T."/>
            <person name="Meldrim J."/>
            <person name="Meneus L."/>
            <person name="Mihai O."/>
            <person name="Mihalev A."/>
            <person name="Mihova T."/>
            <person name="Mittelman R."/>
            <person name="Mlenga V."/>
            <person name="Montmayeur A."/>
            <person name="Mulrain L."/>
            <person name="Navidi A."/>
            <person name="Naylor J."/>
            <person name="Negash T."/>
            <person name="Nguyen T."/>
            <person name="Nguyen N."/>
            <person name="Nicol R."/>
            <person name="Norbu C."/>
            <person name="Norbu N."/>
            <person name="Novod N."/>
            <person name="O'Neill B."/>
            <person name="Osman S."/>
            <person name="Markiewicz E."/>
            <person name="Oyono O.L."/>
            <person name="Patti C."/>
            <person name="Phunkhang P."/>
            <person name="Pierre F."/>
            <person name="Priest M."/>
            <person name="Raghuraman S."/>
            <person name="Rege F."/>
            <person name="Reyes R."/>
            <person name="Rise C."/>
            <person name="Rogov P."/>
            <person name="Ross K."/>
            <person name="Ryan E."/>
            <person name="Settipalli S."/>
            <person name="Shea T."/>
            <person name="Sherpa N."/>
            <person name="Shi L."/>
            <person name="Shih D."/>
            <person name="Sparrow T."/>
            <person name="Spaulding J."/>
            <person name="Stalker J."/>
            <person name="Stange-Thomann N."/>
            <person name="Stavropoulos S."/>
            <person name="Stone C."/>
            <person name="Strader C."/>
            <person name="Tesfaye S."/>
            <person name="Thomson T."/>
            <person name="Thoulutsang Y."/>
            <person name="Thoulutsang D."/>
            <person name="Topham K."/>
            <person name="Topping I."/>
            <person name="Tsamla T."/>
            <person name="Vassiliev H."/>
            <person name="Vo A."/>
            <person name="Wangchuk T."/>
            <person name="Wangdi T."/>
            <person name="Weiand M."/>
            <person name="Wilkinson J."/>
            <person name="Wilson A."/>
            <person name="Yadav S."/>
            <person name="Young G."/>
            <person name="Yu Q."/>
            <person name="Zembek L."/>
            <person name="Zhong D."/>
            <person name="Zimmer A."/>
            <person name="Zwirko Z."/>
            <person name="Jaffe D.B."/>
            <person name="Alvarez P."/>
            <person name="Brockman W."/>
            <person name="Butler J."/>
            <person name="Chin C."/>
            <person name="Gnerre S."/>
            <person name="MacCallum I."/>
            <person name="Graves J.A."/>
            <person name="Ponting C.P."/>
            <person name="Breen M."/>
            <person name="Samollow P.B."/>
            <person name="Lander E.S."/>
            <person name="Lindblad-Toh K."/>
        </authorList>
    </citation>
    <scope>NUCLEOTIDE SEQUENCE [LARGE SCALE GENOMIC DNA]</scope>
</reference>
<dbReference type="FunCoup" id="F6T5F1">
    <property type="interactions" value="71"/>
</dbReference>
<dbReference type="PANTHER" id="PTHR46839:SF2">
    <property type="entry name" value="SUSHI DOMAIN-CONTAINING PROTEIN 6"/>
    <property type="match status" value="1"/>
</dbReference>
<dbReference type="SMART" id="SM00032">
    <property type="entry name" value="CCP"/>
    <property type="match status" value="1"/>
</dbReference>
<keyword evidence="2" id="KW-0768">Sushi</keyword>